<evidence type="ECO:0000313" key="2">
    <source>
        <dbReference type="Proteomes" id="UP000762676"/>
    </source>
</evidence>
<proteinExistence type="predicted"/>
<gene>
    <name evidence="1" type="ORF">ElyMa_005695200</name>
</gene>
<dbReference type="AlphaFoldDB" id="A0AAV4FG63"/>
<sequence>MSFFISYSSLYNAAPHSVNHQGMSVCEFPTSRFPGAPESTHPPGSYRVSPCALRPASPHVVSGFTSCDLYGPLIPPDAPGGPTVTSVRVLGGNSSALPDEWTHDWQVL</sequence>
<dbReference type="EMBL" id="BMAT01011396">
    <property type="protein sequence ID" value="GFR72034.1"/>
    <property type="molecule type" value="Genomic_DNA"/>
</dbReference>
<protein>
    <submittedName>
        <fullName evidence="1">Uncharacterized protein</fullName>
    </submittedName>
</protein>
<dbReference type="Proteomes" id="UP000762676">
    <property type="component" value="Unassembled WGS sequence"/>
</dbReference>
<name>A0AAV4FG63_9GAST</name>
<evidence type="ECO:0000313" key="1">
    <source>
        <dbReference type="EMBL" id="GFR72034.1"/>
    </source>
</evidence>
<organism evidence="1 2">
    <name type="scientific">Elysia marginata</name>
    <dbReference type="NCBI Taxonomy" id="1093978"/>
    <lineage>
        <taxon>Eukaryota</taxon>
        <taxon>Metazoa</taxon>
        <taxon>Spiralia</taxon>
        <taxon>Lophotrochozoa</taxon>
        <taxon>Mollusca</taxon>
        <taxon>Gastropoda</taxon>
        <taxon>Heterobranchia</taxon>
        <taxon>Euthyneura</taxon>
        <taxon>Panpulmonata</taxon>
        <taxon>Sacoglossa</taxon>
        <taxon>Placobranchoidea</taxon>
        <taxon>Plakobranchidae</taxon>
        <taxon>Elysia</taxon>
    </lineage>
</organism>
<keyword evidence="2" id="KW-1185">Reference proteome</keyword>
<comment type="caution">
    <text evidence="1">The sequence shown here is derived from an EMBL/GenBank/DDBJ whole genome shotgun (WGS) entry which is preliminary data.</text>
</comment>
<reference evidence="1 2" key="1">
    <citation type="journal article" date="2021" name="Elife">
        <title>Chloroplast acquisition without the gene transfer in kleptoplastic sea slugs, Plakobranchus ocellatus.</title>
        <authorList>
            <person name="Maeda T."/>
            <person name="Takahashi S."/>
            <person name="Yoshida T."/>
            <person name="Shimamura S."/>
            <person name="Takaki Y."/>
            <person name="Nagai Y."/>
            <person name="Toyoda A."/>
            <person name="Suzuki Y."/>
            <person name="Arimoto A."/>
            <person name="Ishii H."/>
            <person name="Satoh N."/>
            <person name="Nishiyama T."/>
            <person name="Hasebe M."/>
            <person name="Maruyama T."/>
            <person name="Minagawa J."/>
            <person name="Obokata J."/>
            <person name="Shigenobu S."/>
        </authorList>
    </citation>
    <scope>NUCLEOTIDE SEQUENCE [LARGE SCALE GENOMIC DNA]</scope>
</reference>
<accession>A0AAV4FG63</accession>